<dbReference type="Gene3D" id="3.90.1200.10">
    <property type="match status" value="1"/>
</dbReference>
<evidence type="ECO:0000313" key="3">
    <source>
        <dbReference type="EMBL" id="UVI33088.1"/>
    </source>
</evidence>
<feature type="domain" description="Aminoglycoside phosphotransferase" evidence="2">
    <location>
        <begin position="65"/>
        <end position="272"/>
    </location>
</feature>
<evidence type="ECO:0000256" key="1">
    <source>
        <dbReference type="ARBA" id="ARBA00038240"/>
    </source>
</evidence>
<name>A0ABY5SLG8_9BACL</name>
<gene>
    <name evidence="3" type="ORF">L1F29_15145</name>
</gene>
<dbReference type="Proteomes" id="UP001057877">
    <property type="component" value="Chromosome"/>
</dbReference>
<dbReference type="EMBL" id="CP091430">
    <property type="protein sequence ID" value="UVI33088.1"/>
    <property type="molecule type" value="Genomic_DNA"/>
</dbReference>
<sequence>MYENLIKDLLLDQYSVDAEQIEFLSHSGKMVYKVYGTNKKAYVFDIYVTRETEGSTANDDNAKYNTPAAIASEVRILTTLNEKYPELKSPSPIKNKDGLFLSSITVNGTSAQCLLRDFIAGIELVKGSEQYVSQAYKAGVAAAKLHQCSNLYLQSEYSNRPVHKQQYVRNIIHTIQLGIDIGTITTAQYAIVKEALTFIIRRMDEMDQNAYYTGIVHTDLRDANFLYDGENVIPIDFGRCVYGYLLYDLGEMCAHMGGDDSNILVQMITGYHSIRKLSHYDIVTIEAFEMLFILSVIAEFILQKDNPYVFDTLRRLTEKGLVHLLSSEPVIPSIRSVIY</sequence>
<dbReference type="InterPro" id="IPR011009">
    <property type="entry name" value="Kinase-like_dom_sf"/>
</dbReference>
<dbReference type="InterPro" id="IPR050249">
    <property type="entry name" value="Pseudomonas-type_ThrB"/>
</dbReference>
<evidence type="ECO:0000313" key="4">
    <source>
        <dbReference type="Proteomes" id="UP001057877"/>
    </source>
</evidence>
<proteinExistence type="inferred from homology"/>
<keyword evidence="4" id="KW-1185">Reference proteome</keyword>
<reference evidence="3" key="1">
    <citation type="submission" date="2022-01" db="EMBL/GenBank/DDBJ databases">
        <title>Paenibacillus spongiae sp. nov., isolated from marine sponge.</title>
        <authorList>
            <person name="Li Z."/>
            <person name="Zhang M."/>
        </authorList>
    </citation>
    <scope>NUCLEOTIDE SEQUENCE</scope>
    <source>
        <strain evidence="3">PHS-Z3</strain>
    </source>
</reference>
<dbReference type="Pfam" id="PF01636">
    <property type="entry name" value="APH"/>
    <property type="match status" value="1"/>
</dbReference>
<organism evidence="3 4">
    <name type="scientific">Paenibacillus spongiae</name>
    <dbReference type="NCBI Taxonomy" id="2909671"/>
    <lineage>
        <taxon>Bacteria</taxon>
        <taxon>Bacillati</taxon>
        <taxon>Bacillota</taxon>
        <taxon>Bacilli</taxon>
        <taxon>Bacillales</taxon>
        <taxon>Paenibacillaceae</taxon>
        <taxon>Paenibacillus</taxon>
    </lineage>
</organism>
<dbReference type="PANTHER" id="PTHR21064:SF6">
    <property type="entry name" value="AMINOGLYCOSIDE PHOSPHOTRANSFERASE DOMAIN-CONTAINING PROTEIN"/>
    <property type="match status" value="1"/>
</dbReference>
<dbReference type="InterPro" id="IPR002575">
    <property type="entry name" value="Aminoglycoside_PTrfase"/>
</dbReference>
<dbReference type="SUPFAM" id="SSF56112">
    <property type="entry name" value="Protein kinase-like (PK-like)"/>
    <property type="match status" value="1"/>
</dbReference>
<protein>
    <submittedName>
        <fullName evidence="3">Phosphotransferase</fullName>
    </submittedName>
</protein>
<accession>A0ABY5SLG8</accession>
<dbReference type="RefSeq" id="WP_258389141.1">
    <property type="nucleotide sequence ID" value="NZ_CP091430.1"/>
</dbReference>
<comment type="similarity">
    <text evidence="1">Belongs to the pseudomonas-type ThrB family.</text>
</comment>
<dbReference type="PANTHER" id="PTHR21064">
    <property type="entry name" value="AMINOGLYCOSIDE PHOSPHOTRANSFERASE DOMAIN-CONTAINING PROTEIN-RELATED"/>
    <property type="match status" value="1"/>
</dbReference>
<evidence type="ECO:0000259" key="2">
    <source>
        <dbReference type="Pfam" id="PF01636"/>
    </source>
</evidence>